<evidence type="ECO:0000256" key="3">
    <source>
        <dbReference type="ARBA" id="ARBA00012053"/>
    </source>
</evidence>
<sequence length="106" mass="12161">MKLDKQDLSYRPRRLRKSDNMRRLVRETRLHVDDLVAPIFVIDGCDIQKPISSMPGVFQWSLDKIDEEVEALLGLGISRIMLFGIPEKKDEIGSEAYSDSGIIQRT</sequence>
<dbReference type="GO" id="GO:0006782">
    <property type="term" value="P:protoporphyrinogen IX biosynthetic process"/>
    <property type="evidence" value="ECO:0007669"/>
    <property type="project" value="UniProtKB-UniPathway"/>
</dbReference>
<evidence type="ECO:0000256" key="8">
    <source>
        <dbReference type="ARBA" id="ARBA00047651"/>
    </source>
</evidence>
<evidence type="ECO:0000256" key="4">
    <source>
        <dbReference type="ARBA" id="ARBA00023133"/>
    </source>
</evidence>
<comment type="pathway">
    <text evidence="1">Porphyrin-containing compound metabolism; protoporphyrin-IX biosynthesis; coproporphyrinogen-III from 5-aminolevulinate: step 1/4.</text>
</comment>
<dbReference type="EC" id="4.2.1.24" evidence="3"/>
<dbReference type="SMART" id="SM01004">
    <property type="entry name" value="ALAD"/>
    <property type="match status" value="1"/>
</dbReference>
<dbReference type="PANTHER" id="PTHR11458">
    <property type="entry name" value="DELTA-AMINOLEVULINIC ACID DEHYDRATASE"/>
    <property type="match status" value="1"/>
</dbReference>
<dbReference type="PANTHER" id="PTHR11458:SF0">
    <property type="entry name" value="DELTA-AMINOLEVULINIC ACID DEHYDRATASE"/>
    <property type="match status" value="1"/>
</dbReference>
<dbReference type="SUPFAM" id="SSF51569">
    <property type="entry name" value="Aldolase"/>
    <property type="match status" value="1"/>
</dbReference>
<name>A0A382RJ83_9ZZZZ</name>
<dbReference type="GO" id="GO:0008270">
    <property type="term" value="F:zinc ion binding"/>
    <property type="evidence" value="ECO:0007669"/>
    <property type="project" value="TreeGrafter"/>
</dbReference>
<reference evidence="9" key="1">
    <citation type="submission" date="2018-05" db="EMBL/GenBank/DDBJ databases">
        <authorList>
            <person name="Lanie J.A."/>
            <person name="Ng W.-L."/>
            <person name="Kazmierczak K.M."/>
            <person name="Andrzejewski T.M."/>
            <person name="Davidsen T.M."/>
            <person name="Wayne K.J."/>
            <person name="Tettelin H."/>
            <person name="Glass J.I."/>
            <person name="Rusch D."/>
            <person name="Podicherti R."/>
            <person name="Tsui H.-C.T."/>
            <person name="Winkler M.E."/>
        </authorList>
    </citation>
    <scope>NUCLEOTIDE SEQUENCE</scope>
</reference>
<evidence type="ECO:0000313" key="9">
    <source>
        <dbReference type="EMBL" id="SVC97292.1"/>
    </source>
</evidence>
<keyword evidence="6" id="KW-0627">Porphyrin biosynthesis</keyword>
<protein>
    <recommendedName>
        <fullName evidence="3">porphobilinogen synthase</fullName>
        <ecNumber evidence="3">4.2.1.24</ecNumber>
    </recommendedName>
    <alternativeName>
        <fullName evidence="7">Porphobilinogen synthase</fullName>
    </alternativeName>
</protein>
<dbReference type="GO" id="GO:0005829">
    <property type="term" value="C:cytosol"/>
    <property type="evidence" value="ECO:0007669"/>
    <property type="project" value="TreeGrafter"/>
</dbReference>
<comment type="catalytic activity">
    <reaction evidence="8">
        <text>2 5-aminolevulinate = porphobilinogen + 2 H2O + H(+)</text>
        <dbReference type="Rhea" id="RHEA:24064"/>
        <dbReference type="ChEBI" id="CHEBI:15377"/>
        <dbReference type="ChEBI" id="CHEBI:15378"/>
        <dbReference type="ChEBI" id="CHEBI:58126"/>
        <dbReference type="ChEBI" id="CHEBI:356416"/>
        <dbReference type="EC" id="4.2.1.24"/>
    </reaction>
</comment>
<organism evidence="9">
    <name type="scientific">marine metagenome</name>
    <dbReference type="NCBI Taxonomy" id="408172"/>
    <lineage>
        <taxon>unclassified sequences</taxon>
        <taxon>metagenomes</taxon>
        <taxon>ecological metagenomes</taxon>
    </lineage>
</organism>
<comment type="similarity">
    <text evidence="2">Belongs to the ALAD family.</text>
</comment>
<evidence type="ECO:0000256" key="6">
    <source>
        <dbReference type="ARBA" id="ARBA00023244"/>
    </source>
</evidence>
<evidence type="ECO:0000256" key="2">
    <source>
        <dbReference type="ARBA" id="ARBA00008055"/>
    </source>
</evidence>
<feature type="non-terminal residue" evidence="9">
    <location>
        <position position="106"/>
    </location>
</feature>
<evidence type="ECO:0000256" key="5">
    <source>
        <dbReference type="ARBA" id="ARBA00023239"/>
    </source>
</evidence>
<dbReference type="UniPathway" id="UPA00251">
    <property type="reaction ID" value="UER00318"/>
</dbReference>
<dbReference type="AlphaFoldDB" id="A0A382RJ83"/>
<dbReference type="GO" id="GO:0004655">
    <property type="term" value="F:porphobilinogen synthase activity"/>
    <property type="evidence" value="ECO:0007669"/>
    <property type="project" value="UniProtKB-EC"/>
</dbReference>
<dbReference type="InterPro" id="IPR001731">
    <property type="entry name" value="ALAD"/>
</dbReference>
<dbReference type="InterPro" id="IPR013785">
    <property type="entry name" value="Aldolase_TIM"/>
</dbReference>
<dbReference type="Gene3D" id="3.20.20.70">
    <property type="entry name" value="Aldolase class I"/>
    <property type="match status" value="1"/>
</dbReference>
<proteinExistence type="inferred from homology"/>
<gene>
    <name evidence="9" type="ORF">METZ01_LOCUS350146</name>
</gene>
<keyword evidence="4" id="KW-0350">Heme biosynthesis</keyword>
<evidence type="ECO:0000256" key="1">
    <source>
        <dbReference type="ARBA" id="ARBA00004694"/>
    </source>
</evidence>
<evidence type="ECO:0000256" key="7">
    <source>
        <dbReference type="ARBA" id="ARBA00032837"/>
    </source>
</evidence>
<accession>A0A382RJ83</accession>
<dbReference type="EMBL" id="UINC01121848">
    <property type="protein sequence ID" value="SVC97292.1"/>
    <property type="molecule type" value="Genomic_DNA"/>
</dbReference>
<dbReference type="Pfam" id="PF00490">
    <property type="entry name" value="ALAD"/>
    <property type="match status" value="1"/>
</dbReference>
<keyword evidence="5" id="KW-0456">Lyase</keyword>